<reference evidence="3" key="1">
    <citation type="journal article" date="2013" name="Science">
        <title>The Amborella genome and the evolution of flowering plants.</title>
        <authorList>
            <consortium name="Amborella Genome Project"/>
        </authorList>
    </citation>
    <scope>NUCLEOTIDE SEQUENCE [LARGE SCALE GENOMIC DNA]</scope>
</reference>
<sequence>MGCSCQSKSQWRTTIQCVVGDIPVKGRLSCACESQGTPVEVGEVGISTSNNGNEPHCSGAMSNCKLTTRGTHSFAHEETTKPCCIILIIKAQQPRVTQAPRFSKGIPRPGVRSPLEPNIPKPTSHSQRSAVGSPLELNLLGPTSHMQRPVITSPLEPNLFGLTSYIQRPTIRSPFDSNLPGPTSIFKGW</sequence>
<dbReference type="AlphaFoldDB" id="W1NII3"/>
<proteinExistence type="predicted"/>
<dbReference type="Gramene" id="ERM95308">
    <property type="protein sequence ID" value="ERM95308"/>
    <property type="gene ID" value="AMTR_s00008p00127680"/>
</dbReference>
<feature type="compositionally biased region" description="Polar residues" evidence="1">
    <location>
        <begin position="121"/>
        <end position="130"/>
    </location>
</feature>
<evidence type="ECO:0000313" key="2">
    <source>
        <dbReference type="EMBL" id="ERM95308.1"/>
    </source>
</evidence>
<protein>
    <submittedName>
        <fullName evidence="2">Uncharacterized protein</fullName>
    </submittedName>
</protein>
<accession>W1NII3</accession>
<feature type="region of interest" description="Disordered" evidence="1">
    <location>
        <begin position="98"/>
        <end position="131"/>
    </location>
</feature>
<evidence type="ECO:0000256" key="1">
    <source>
        <dbReference type="SAM" id="MobiDB-lite"/>
    </source>
</evidence>
<organism evidence="2 3">
    <name type="scientific">Amborella trichopoda</name>
    <dbReference type="NCBI Taxonomy" id="13333"/>
    <lineage>
        <taxon>Eukaryota</taxon>
        <taxon>Viridiplantae</taxon>
        <taxon>Streptophyta</taxon>
        <taxon>Embryophyta</taxon>
        <taxon>Tracheophyta</taxon>
        <taxon>Spermatophyta</taxon>
        <taxon>Magnoliopsida</taxon>
        <taxon>Amborellales</taxon>
        <taxon>Amborellaceae</taxon>
        <taxon>Amborella</taxon>
    </lineage>
</organism>
<name>W1NII3_AMBTC</name>
<evidence type="ECO:0000313" key="3">
    <source>
        <dbReference type="Proteomes" id="UP000017836"/>
    </source>
</evidence>
<dbReference type="EMBL" id="KI397486">
    <property type="protein sequence ID" value="ERM95308.1"/>
    <property type="molecule type" value="Genomic_DNA"/>
</dbReference>
<dbReference type="Proteomes" id="UP000017836">
    <property type="component" value="Unassembled WGS sequence"/>
</dbReference>
<keyword evidence="3" id="KW-1185">Reference proteome</keyword>
<gene>
    <name evidence="2" type="ORF">AMTR_s00008p00127680</name>
</gene>
<dbReference type="HOGENOM" id="CLU_1436233_0_0_1"/>